<evidence type="ECO:0000313" key="3">
    <source>
        <dbReference type="EMBL" id="VFK18565.1"/>
    </source>
</evidence>
<dbReference type="InterPro" id="IPR000477">
    <property type="entry name" value="RT_dom"/>
</dbReference>
<name>A0A450WND6_9GAMM</name>
<evidence type="ECO:0000259" key="1">
    <source>
        <dbReference type="PROSITE" id="PS50878"/>
    </source>
</evidence>
<feature type="domain" description="Reverse transcriptase" evidence="1">
    <location>
        <begin position="1"/>
        <end position="88"/>
    </location>
</feature>
<dbReference type="InterPro" id="IPR013597">
    <property type="entry name" value="Mat_intron_G2"/>
</dbReference>
<dbReference type="EMBL" id="CAADFK010000144">
    <property type="protein sequence ID" value="VFK18565.1"/>
    <property type="molecule type" value="Genomic_DNA"/>
</dbReference>
<dbReference type="InterPro" id="IPR043502">
    <property type="entry name" value="DNA/RNA_pol_sf"/>
</dbReference>
<dbReference type="SUPFAM" id="SSF56672">
    <property type="entry name" value="DNA/RNA polymerases"/>
    <property type="match status" value="1"/>
</dbReference>
<accession>A0A450WND6</accession>
<evidence type="ECO:0000313" key="4">
    <source>
        <dbReference type="EMBL" id="VFK23381.1"/>
    </source>
</evidence>
<dbReference type="EMBL" id="CAADFK010000354">
    <property type="protein sequence ID" value="VFK23381.1"/>
    <property type="molecule type" value="Genomic_DNA"/>
</dbReference>
<organism evidence="3">
    <name type="scientific">Candidatus Kentrum sp. LPFa</name>
    <dbReference type="NCBI Taxonomy" id="2126335"/>
    <lineage>
        <taxon>Bacteria</taxon>
        <taxon>Pseudomonadati</taxon>
        <taxon>Pseudomonadota</taxon>
        <taxon>Gammaproteobacteria</taxon>
        <taxon>Candidatus Kentrum</taxon>
    </lineage>
</organism>
<reference evidence="3" key="1">
    <citation type="submission" date="2019-02" db="EMBL/GenBank/DDBJ databases">
        <authorList>
            <person name="Gruber-Vodicka R. H."/>
            <person name="Seah K. B. B."/>
        </authorList>
    </citation>
    <scope>NUCLEOTIDE SEQUENCE</scope>
    <source>
        <strain evidence="3">BECK_S313</strain>
    </source>
</reference>
<sequence>MYLHYALDLWFEKVVKKHSEGDAFICRYADDFVCGFRHEEDAVKFYGALPGRLGKFGLTVAPEKTQILRFSRYPPSRDQRFNFLGFELYWCKDRKGIPRVKRRTARKKLRGACERVKEWIKENRHLPNREFINGLNSRLRGHYNYYGVRGNSQSLNTFYQWATNMAFKWLNRRGGKRRSFTLKTFFKALKRLGVATPKVVGESQRYMVYA</sequence>
<dbReference type="AlphaFoldDB" id="A0A450WND6"/>
<proteinExistence type="predicted"/>
<protein>
    <submittedName>
        <fullName evidence="3">Group II intron, maturase-specific domain</fullName>
    </submittedName>
</protein>
<dbReference type="Pfam" id="PF08388">
    <property type="entry name" value="GIIM"/>
    <property type="match status" value="1"/>
</dbReference>
<dbReference type="Pfam" id="PF00078">
    <property type="entry name" value="RVT_1"/>
    <property type="match status" value="1"/>
</dbReference>
<evidence type="ECO:0000313" key="2">
    <source>
        <dbReference type="EMBL" id="VFK16801.1"/>
    </source>
</evidence>
<dbReference type="EMBL" id="CAADFK010000102">
    <property type="protein sequence ID" value="VFK16801.1"/>
    <property type="molecule type" value="Genomic_DNA"/>
</dbReference>
<dbReference type="PROSITE" id="PS50878">
    <property type="entry name" value="RT_POL"/>
    <property type="match status" value="1"/>
</dbReference>
<gene>
    <name evidence="2" type="ORF">BECKLPF1236B_GA0070989_110216</name>
    <name evidence="3" type="ORF">BECKLPF1236B_GA0070989_11448</name>
    <name evidence="4" type="ORF">BECKLPF1236B_GA0070989_13543</name>
</gene>